<dbReference type="NCBIfam" id="NF005460">
    <property type="entry name" value="PRK07056.1"/>
    <property type="match status" value="1"/>
</dbReference>
<dbReference type="Proteomes" id="UP001368500">
    <property type="component" value="Unassembled WGS sequence"/>
</dbReference>
<evidence type="ECO:0000259" key="1">
    <source>
        <dbReference type="Pfam" id="PF01425"/>
    </source>
</evidence>
<dbReference type="Pfam" id="PF01425">
    <property type="entry name" value="Amidase"/>
    <property type="match status" value="1"/>
</dbReference>
<evidence type="ECO:0000313" key="3">
    <source>
        <dbReference type="Proteomes" id="UP001368500"/>
    </source>
</evidence>
<dbReference type="Gene3D" id="3.90.1300.10">
    <property type="entry name" value="Amidase signature (AS) domain"/>
    <property type="match status" value="1"/>
</dbReference>
<dbReference type="PANTHER" id="PTHR11895:SF176">
    <property type="entry name" value="AMIDASE AMID-RELATED"/>
    <property type="match status" value="1"/>
</dbReference>
<dbReference type="SUPFAM" id="SSF75304">
    <property type="entry name" value="Amidase signature (AS) enzymes"/>
    <property type="match status" value="1"/>
</dbReference>
<dbReference type="InterPro" id="IPR000120">
    <property type="entry name" value="Amidase"/>
</dbReference>
<gene>
    <name evidence="2" type="ORF">AACH11_15160</name>
</gene>
<feature type="domain" description="Amidase" evidence="1">
    <location>
        <begin position="50"/>
        <end position="451"/>
    </location>
</feature>
<reference evidence="2 3" key="1">
    <citation type="submission" date="2024-04" db="EMBL/GenBank/DDBJ databases">
        <title>Novel species of the genus Ideonella isolated from streams.</title>
        <authorList>
            <person name="Lu H."/>
        </authorList>
    </citation>
    <scope>NUCLEOTIDE SEQUENCE [LARGE SCALE GENOMIC DNA]</scope>
    <source>
        <strain evidence="2 3">BYS139W</strain>
    </source>
</reference>
<organism evidence="2 3">
    <name type="scientific">Pseudaquabacterium rugosum</name>
    <dbReference type="NCBI Taxonomy" id="2984194"/>
    <lineage>
        <taxon>Bacteria</taxon>
        <taxon>Pseudomonadati</taxon>
        <taxon>Pseudomonadota</taxon>
        <taxon>Betaproteobacteria</taxon>
        <taxon>Burkholderiales</taxon>
        <taxon>Sphaerotilaceae</taxon>
        <taxon>Pseudaquabacterium</taxon>
    </lineage>
</organism>
<proteinExistence type="predicted"/>
<dbReference type="EMBL" id="JBBUTF010000013">
    <property type="protein sequence ID" value="MEK8027301.1"/>
    <property type="molecule type" value="Genomic_DNA"/>
</dbReference>
<dbReference type="PANTHER" id="PTHR11895">
    <property type="entry name" value="TRANSAMIDASE"/>
    <property type="match status" value="1"/>
</dbReference>
<dbReference type="InterPro" id="IPR036928">
    <property type="entry name" value="AS_sf"/>
</dbReference>
<sequence length="483" mass="50349">MDIQINPESIAPGLTPDLVSAVSAIRQGRARASELLQASEAAADDPACAHAFIRRFTAQARATAQGTDLLRQAGGPLPPLAGLAVSIKDLFDVQGQQTTAGAQVLADAPTATADCTAVARLRRAGAALVGHTNLSEFAYSGIGLNPHHGTPANPTTARLNPTPRVPGGSTSGGAVSVACGAAWAALGSDTGGSIRIPAALQGLVGFKNTQALTPRDGCIPLSPTLDTTCAITRSVRDAVLLHAILADRRPRLSVQPLAALRLAVPHTLMLDGLDSTVAQAFEQTLQLLRDAGAHLHEIALPELGELAGLQAQGGFAAAESWAWHRARLADPRQAERYDPRVAQRIRRGESISAADYIDLGHQRRDWITRVERAIAGCDALLSPTVPMVAPVMAPLLSSDPRFFAINALLLRNPSVINLLDGCAASLPCHAPDQLPVGLMVWGPAGADDRVLSVSLAIEALLHRTHAAGPPSDFGPSALLDEES</sequence>
<dbReference type="InterPro" id="IPR023631">
    <property type="entry name" value="Amidase_dom"/>
</dbReference>
<name>A0ABU9BCA9_9BURK</name>
<keyword evidence="3" id="KW-1185">Reference proteome</keyword>
<comment type="caution">
    <text evidence="2">The sequence shown here is derived from an EMBL/GenBank/DDBJ whole genome shotgun (WGS) entry which is preliminary data.</text>
</comment>
<protein>
    <submittedName>
        <fullName evidence="2">Amidase</fullName>
    </submittedName>
</protein>
<accession>A0ABU9BCA9</accession>
<evidence type="ECO:0000313" key="2">
    <source>
        <dbReference type="EMBL" id="MEK8027301.1"/>
    </source>
</evidence>